<evidence type="ECO:0000313" key="2">
    <source>
        <dbReference type="Proteomes" id="UP000031552"/>
    </source>
</evidence>
<gene>
    <name evidence="1" type="ORF">CSEC_0596</name>
</gene>
<comment type="caution">
    <text evidence="1">The sequence shown here is derived from an EMBL/GenBank/DDBJ whole genome shotgun (WGS) entry which is preliminary data.</text>
</comment>
<dbReference type="OrthoDB" id="21701at2"/>
<name>A0A090DX72_9BACT</name>
<dbReference type="AlphaFoldDB" id="A0A090DX72"/>
<accession>A0A090DX72</accession>
<keyword evidence="2" id="KW-1185">Reference proteome</keyword>
<reference evidence="1" key="1">
    <citation type="submission" date="2013-12" db="EMBL/GenBank/DDBJ databases">
        <authorList>
            <person name="Linke B."/>
        </authorList>
    </citation>
    <scope>NUCLEOTIDE SEQUENCE [LARGE SCALE GENOMIC DNA]</scope>
    <source>
        <strain evidence="1">CRIB-18</strain>
    </source>
</reference>
<dbReference type="EMBL" id="CCEJ010000003">
    <property type="protein sequence ID" value="CDR33429.1"/>
    <property type="molecule type" value="Genomic_DNA"/>
</dbReference>
<protein>
    <submittedName>
        <fullName evidence="1">Uncharacterized protein</fullName>
    </submittedName>
</protein>
<reference evidence="1" key="2">
    <citation type="submission" date="2014-09" db="EMBL/GenBank/DDBJ databases">
        <title>Criblamydia sequanensis harbors a mega-plasmid encoding arsenite resistance.</title>
        <authorList>
            <person name="Bertelli C."/>
            <person name="Goesmann A."/>
            <person name="Greub G."/>
        </authorList>
    </citation>
    <scope>NUCLEOTIDE SEQUENCE [LARGE SCALE GENOMIC DNA]</scope>
    <source>
        <strain evidence="1">CRIB-18</strain>
    </source>
</reference>
<proteinExistence type="predicted"/>
<organism evidence="1 2">
    <name type="scientific">Candidatus Criblamydia sequanensis CRIB-18</name>
    <dbReference type="NCBI Taxonomy" id="1437425"/>
    <lineage>
        <taxon>Bacteria</taxon>
        <taxon>Pseudomonadati</taxon>
        <taxon>Chlamydiota</taxon>
        <taxon>Chlamydiia</taxon>
        <taxon>Parachlamydiales</taxon>
        <taxon>Candidatus Criblamydiaceae</taxon>
        <taxon>Candidatus Criblamydia</taxon>
    </lineage>
</organism>
<evidence type="ECO:0000313" key="1">
    <source>
        <dbReference type="EMBL" id="CDR33429.1"/>
    </source>
</evidence>
<dbReference type="STRING" id="1437425.CSEC_0596"/>
<sequence>MIKKWIGIVLVALSTELSSVEFESTTFEARVSAFVPVSHRFRGIYGNVMPSYGAEVNTFFNEGRAFWLNFDWLSKSGSSIGCGGNDTKVKFAILSLGYKKMIPLPFAQFYWGLGGVLSEINVKNRRDDFREKVSRFSPGLVLKSGFYIPIQRTYFANFFADYYVQPGVFKTSVDIGGLRAGVGVGIQFY</sequence>
<dbReference type="eggNOG" id="COG3637">
    <property type="taxonomic scope" value="Bacteria"/>
</dbReference>
<dbReference type="Proteomes" id="UP000031552">
    <property type="component" value="Unassembled WGS sequence"/>
</dbReference>
<dbReference type="RefSeq" id="WP_041016919.1">
    <property type="nucleotide sequence ID" value="NZ_CCEJ010000003.1"/>
</dbReference>